<keyword evidence="7" id="KW-1185">Reference proteome</keyword>
<dbReference type="GO" id="GO:0003723">
    <property type="term" value="F:RNA binding"/>
    <property type="evidence" value="ECO:0007669"/>
    <property type="project" value="InterPro"/>
</dbReference>
<dbReference type="Pfam" id="PF03861">
    <property type="entry name" value="ANTAR"/>
    <property type="match status" value="1"/>
</dbReference>
<dbReference type="EMBL" id="JACHIW010000002">
    <property type="protein sequence ID" value="MBB5158648.1"/>
    <property type="molecule type" value="Genomic_DNA"/>
</dbReference>
<dbReference type="SMART" id="SM01012">
    <property type="entry name" value="ANTAR"/>
    <property type="match status" value="1"/>
</dbReference>
<gene>
    <name evidence="6" type="ORF">BJ970_006247</name>
</gene>
<dbReference type="InterPro" id="IPR005561">
    <property type="entry name" value="ANTAR"/>
</dbReference>
<evidence type="ECO:0000256" key="2">
    <source>
        <dbReference type="ARBA" id="ARBA00022777"/>
    </source>
</evidence>
<dbReference type="InterPro" id="IPR029016">
    <property type="entry name" value="GAF-like_dom_sf"/>
</dbReference>
<dbReference type="Proteomes" id="UP000584374">
    <property type="component" value="Unassembled WGS sequence"/>
</dbReference>
<sequence>MTDEDLLVWCAEIARDLASQRAEQDVLDRVVELALQFLEGCDDGGVMLLDRKHGLHTAALTSERVRESDEAQVELREGPCFDAALGKVPWEEQVYRSEDLASETRWPAYAPRARELGFASMLGFQLFYTEEHFGALNLYSNTRNTFDLRSQRKGWVLASHAAVALNSARTEDQLRTAMETRQEIGQAMGRLMERYQLSSEMAFAALKRASQNTNVKLAEVARTVVRTGVLPGAEK</sequence>
<dbReference type="SUPFAM" id="SSF52172">
    <property type="entry name" value="CheY-like"/>
    <property type="match status" value="1"/>
</dbReference>
<dbReference type="PROSITE" id="PS50921">
    <property type="entry name" value="ANTAR"/>
    <property type="match status" value="1"/>
</dbReference>
<feature type="domain" description="ANTAR" evidence="5">
    <location>
        <begin position="164"/>
        <end position="225"/>
    </location>
</feature>
<reference evidence="6 7" key="1">
    <citation type="submission" date="2020-08" db="EMBL/GenBank/DDBJ databases">
        <title>Sequencing the genomes of 1000 actinobacteria strains.</title>
        <authorList>
            <person name="Klenk H.-P."/>
        </authorList>
    </citation>
    <scope>NUCLEOTIDE SEQUENCE [LARGE SCALE GENOMIC DNA]</scope>
    <source>
        <strain evidence="6 7">DSM 45584</strain>
    </source>
</reference>
<dbReference type="PIRSF" id="PIRSF036625">
    <property type="entry name" value="GAF_ANTAR"/>
    <property type="match status" value="1"/>
</dbReference>
<evidence type="ECO:0000313" key="6">
    <source>
        <dbReference type="EMBL" id="MBB5158648.1"/>
    </source>
</evidence>
<keyword evidence="4" id="KW-0804">Transcription</keyword>
<dbReference type="InterPro" id="IPR012074">
    <property type="entry name" value="GAF_ANTAR"/>
</dbReference>
<dbReference type="Pfam" id="PF13185">
    <property type="entry name" value="GAF_2"/>
    <property type="match status" value="1"/>
</dbReference>
<keyword evidence="1" id="KW-0808">Transferase</keyword>
<dbReference type="Gene3D" id="3.30.450.40">
    <property type="match status" value="1"/>
</dbReference>
<dbReference type="Gene3D" id="1.10.10.10">
    <property type="entry name" value="Winged helix-like DNA-binding domain superfamily/Winged helix DNA-binding domain"/>
    <property type="match status" value="1"/>
</dbReference>
<evidence type="ECO:0000256" key="3">
    <source>
        <dbReference type="ARBA" id="ARBA00023015"/>
    </source>
</evidence>
<name>A0A840QIF5_9PSEU</name>
<dbReference type="GO" id="GO:0016301">
    <property type="term" value="F:kinase activity"/>
    <property type="evidence" value="ECO:0007669"/>
    <property type="project" value="UniProtKB-KW"/>
</dbReference>
<proteinExistence type="predicted"/>
<dbReference type="InterPro" id="IPR003018">
    <property type="entry name" value="GAF"/>
</dbReference>
<evidence type="ECO:0000256" key="1">
    <source>
        <dbReference type="ARBA" id="ARBA00022679"/>
    </source>
</evidence>
<dbReference type="InterPro" id="IPR036388">
    <property type="entry name" value="WH-like_DNA-bd_sf"/>
</dbReference>
<comment type="caution">
    <text evidence="6">The sequence shown here is derived from an EMBL/GenBank/DDBJ whole genome shotgun (WGS) entry which is preliminary data.</text>
</comment>
<organism evidence="6 7">
    <name type="scientific">Saccharopolyspora phatthalungensis</name>
    <dbReference type="NCBI Taxonomy" id="664693"/>
    <lineage>
        <taxon>Bacteria</taxon>
        <taxon>Bacillati</taxon>
        <taxon>Actinomycetota</taxon>
        <taxon>Actinomycetes</taxon>
        <taxon>Pseudonocardiales</taxon>
        <taxon>Pseudonocardiaceae</taxon>
        <taxon>Saccharopolyspora</taxon>
    </lineage>
</organism>
<keyword evidence="3" id="KW-0805">Transcription regulation</keyword>
<accession>A0A840QIF5</accession>
<dbReference type="AlphaFoldDB" id="A0A840QIF5"/>
<dbReference type="SUPFAM" id="SSF55781">
    <property type="entry name" value="GAF domain-like"/>
    <property type="match status" value="1"/>
</dbReference>
<evidence type="ECO:0000313" key="7">
    <source>
        <dbReference type="Proteomes" id="UP000584374"/>
    </source>
</evidence>
<keyword evidence="2" id="KW-0418">Kinase</keyword>
<dbReference type="InterPro" id="IPR011006">
    <property type="entry name" value="CheY-like_superfamily"/>
</dbReference>
<evidence type="ECO:0000259" key="5">
    <source>
        <dbReference type="PROSITE" id="PS50921"/>
    </source>
</evidence>
<protein>
    <submittedName>
        <fullName evidence="6">GAF domain-containing protein</fullName>
    </submittedName>
</protein>
<evidence type="ECO:0000256" key="4">
    <source>
        <dbReference type="ARBA" id="ARBA00023163"/>
    </source>
</evidence>